<evidence type="ECO:0000313" key="8">
    <source>
        <dbReference type="Proteomes" id="UP001196068"/>
    </source>
</evidence>
<dbReference type="Pfam" id="PF02195">
    <property type="entry name" value="ParB_N"/>
    <property type="match status" value="1"/>
</dbReference>
<evidence type="ECO:0000256" key="2">
    <source>
        <dbReference type="ARBA" id="ARBA00022603"/>
    </source>
</evidence>
<comment type="catalytic activity">
    <reaction evidence="4">
        <text>a 2'-deoxyadenosine in DNA + S-adenosyl-L-methionine = an N(6)-methyl-2'-deoxyadenosine in DNA + S-adenosyl-L-homocysteine + H(+)</text>
        <dbReference type="Rhea" id="RHEA:15197"/>
        <dbReference type="Rhea" id="RHEA-COMP:12418"/>
        <dbReference type="Rhea" id="RHEA-COMP:12419"/>
        <dbReference type="ChEBI" id="CHEBI:15378"/>
        <dbReference type="ChEBI" id="CHEBI:57856"/>
        <dbReference type="ChEBI" id="CHEBI:59789"/>
        <dbReference type="ChEBI" id="CHEBI:90615"/>
        <dbReference type="ChEBI" id="CHEBI:90616"/>
        <dbReference type="EC" id="2.1.1.72"/>
    </reaction>
</comment>
<dbReference type="InterPro" id="IPR002052">
    <property type="entry name" value="DNA_methylase_N6_adenine_CS"/>
</dbReference>
<dbReference type="Proteomes" id="UP001196068">
    <property type="component" value="Unassembled WGS sequence"/>
</dbReference>
<dbReference type="PROSITE" id="PS00092">
    <property type="entry name" value="N6_MTASE"/>
    <property type="match status" value="1"/>
</dbReference>
<reference evidence="7" key="1">
    <citation type="submission" date="2020-01" db="EMBL/GenBank/DDBJ databases">
        <authorList>
            <person name="Rat A."/>
        </authorList>
    </citation>
    <scope>NUCLEOTIDE SEQUENCE</scope>
    <source>
        <strain evidence="7">LMG 28251</strain>
    </source>
</reference>
<dbReference type="GO" id="GO:0007059">
    <property type="term" value="P:chromosome segregation"/>
    <property type="evidence" value="ECO:0007669"/>
    <property type="project" value="TreeGrafter"/>
</dbReference>
<dbReference type="CDD" id="cd16403">
    <property type="entry name" value="ParB_N_like_MT"/>
    <property type="match status" value="1"/>
</dbReference>
<evidence type="ECO:0000256" key="5">
    <source>
        <dbReference type="RuleBase" id="RU362026"/>
    </source>
</evidence>
<evidence type="ECO:0000313" key="7">
    <source>
        <dbReference type="EMBL" id="MBR0654526.1"/>
    </source>
</evidence>
<gene>
    <name evidence="7" type="ORF">GXW79_05475</name>
</gene>
<comment type="caution">
    <text evidence="7">The sequence shown here is derived from an EMBL/GenBank/DDBJ whole genome shotgun (WGS) entry which is preliminary data.</text>
</comment>
<dbReference type="Pfam" id="PF01555">
    <property type="entry name" value="N6_N4_Mtase"/>
    <property type="match status" value="1"/>
</dbReference>
<accession>A0AAF1JVC4</accession>
<dbReference type="SUPFAM" id="SSF53335">
    <property type="entry name" value="S-adenosyl-L-methionine-dependent methyltransferases"/>
    <property type="match status" value="1"/>
</dbReference>
<feature type="domain" description="ParB-like N-terminal" evidence="6">
    <location>
        <begin position="11"/>
        <end position="97"/>
    </location>
</feature>
<proteinExistence type="inferred from homology"/>
<dbReference type="InterPro" id="IPR036086">
    <property type="entry name" value="ParB/Sulfiredoxin_sf"/>
</dbReference>
<dbReference type="SMART" id="SM00470">
    <property type="entry name" value="ParB"/>
    <property type="match status" value="1"/>
</dbReference>
<dbReference type="PANTHER" id="PTHR33375">
    <property type="entry name" value="CHROMOSOME-PARTITIONING PROTEIN PARB-RELATED"/>
    <property type="match status" value="1"/>
</dbReference>
<dbReference type="SUPFAM" id="SSF110849">
    <property type="entry name" value="ParB/Sulfiredoxin"/>
    <property type="match status" value="1"/>
</dbReference>
<dbReference type="InterPro" id="IPR002941">
    <property type="entry name" value="DNA_methylase_N4/N6"/>
</dbReference>
<dbReference type="GO" id="GO:0003677">
    <property type="term" value="F:DNA binding"/>
    <property type="evidence" value="ECO:0007669"/>
    <property type="project" value="InterPro"/>
</dbReference>
<dbReference type="InterPro" id="IPR050336">
    <property type="entry name" value="Chromosome_partition/occlusion"/>
</dbReference>
<sequence length="455" mass="48904">MTPTPNLMTIVQRPLSGLALDPSNPRTHSPKQVRQIALSIEAFGFNVPILVDGSDKVIAGHGRVLACRKMGWTEVPTICLSHLSSAQARAFMVADNRLTENSSWDERLLAETLRDLSLADLDFELEAIGFEMGDIDLRIEGLSATPSEAPDPADAGCPVPAGPAVTQLGDLWQLGKHRLVCGDALDDGAYVQLMAGKRAAMVFTDPPYNVAIAGHVSGLGAIHHREFAMASGEMTAAEFAAFLASTLGLMAKHSRDGSIHFICMDWRHLPELLAAGAVAYSEFKNLCVWCKDNAGMGSLYRSQHELVLVFKSGRATHRNNVELGRHGRHRSNIWRYPGANSFGRTTEEGNLLALHPTAKPAAMVADAILDCSARGDVVLDPFLGSGTTLIAAERVGRRCYGLELDPLYADVIIRRWQTLTGQMAVHAASGKTFDALTASNEVLCADAVLEISGGA</sequence>
<dbReference type="RefSeq" id="WP_211873341.1">
    <property type="nucleotide sequence ID" value="NZ_JAAEDH010000004.1"/>
</dbReference>
<organism evidence="7 8">
    <name type="scientific">Plastoroseomonas arctica</name>
    <dbReference type="NCBI Taxonomy" id="1509237"/>
    <lineage>
        <taxon>Bacteria</taxon>
        <taxon>Pseudomonadati</taxon>
        <taxon>Pseudomonadota</taxon>
        <taxon>Alphaproteobacteria</taxon>
        <taxon>Acetobacterales</taxon>
        <taxon>Acetobacteraceae</taxon>
        <taxon>Plastoroseomonas</taxon>
    </lineage>
</organism>
<dbReference type="EC" id="2.1.1.-" evidence="5"/>
<evidence type="ECO:0000256" key="3">
    <source>
        <dbReference type="ARBA" id="ARBA00022679"/>
    </source>
</evidence>
<comment type="similarity">
    <text evidence="1 5">Belongs to the N(4)/N(6)-methyltransferase family.</text>
</comment>
<name>A0AAF1JVC4_9PROT</name>
<dbReference type="GO" id="GO:0032259">
    <property type="term" value="P:methylation"/>
    <property type="evidence" value="ECO:0007669"/>
    <property type="project" value="UniProtKB-KW"/>
</dbReference>
<dbReference type="Gene3D" id="3.90.1530.10">
    <property type="entry name" value="Conserved hypothetical protein from pyrococcus furiosus pfu- 392566-001, ParB domain"/>
    <property type="match status" value="1"/>
</dbReference>
<dbReference type="Gene3D" id="3.40.50.150">
    <property type="entry name" value="Vaccinia Virus protein VP39"/>
    <property type="match status" value="1"/>
</dbReference>
<dbReference type="PRINTS" id="PR00508">
    <property type="entry name" value="S21N4MTFRASE"/>
</dbReference>
<dbReference type="GO" id="GO:0008170">
    <property type="term" value="F:N-methyltransferase activity"/>
    <property type="evidence" value="ECO:0007669"/>
    <property type="project" value="InterPro"/>
</dbReference>
<keyword evidence="3" id="KW-0808">Transferase</keyword>
<dbReference type="GO" id="GO:0009007">
    <property type="term" value="F:site-specific DNA-methyltransferase (adenine-specific) activity"/>
    <property type="evidence" value="ECO:0007669"/>
    <property type="project" value="UniProtKB-EC"/>
</dbReference>
<dbReference type="InterPro" id="IPR015840">
    <property type="entry name" value="DNA_MeTrfase_ParB"/>
</dbReference>
<dbReference type="GO" id="GO:0005694">
    <property type="term" value="C:chromosome"/>
    <property type="evidence" value="ECO:0007669"/>
    <property type="project" value="TreeGrafter"/>
</dbReference>
<evidence type="ECO:0000259" key="6">
    <source>
        <dbReference type="SMART" id="SM00470"/>
    </source>
</evidence>
<reference evidence="7" key="2">
    <citation type="journal article" date="2021" name="Syst. Appl. Microbiol.">
        <title>Roseomonas hellenica sp. nov., isolated from roots of wild-growing Alkanna tinctoria.</title>
        <authorList>
            <person name="Rat A."/>
            <person name="Naranjo H.D."/>
            <person name="Lebbe L."/>
            <person name="Cnockaert M."/>
            <person name="Krigas N."/>
            <person name="Grigoriadou K."/>
            <person name="Maloupa E."/>
            <person name="Willems A."/>
        </authorList>
    </citation>
    <scope>NUCLEOTIDE SEQUENCE</scope>
    <source>
        <strain evidence="7">LMG 28251</strain>
    </source>
</reference>
<dbReference type="InterPro" id="IPR003115">
    <property type="entry name" value="ParB_N"/>
</dbReference>
<dbReference type="InterPro" id="IPR001091">
    <property type="entry name" value="RM_Methyltransferase"/>
</dbReference>
<dbReference type="PANTHER" id="PTHR33375:SF1">
    <property type="entry name" value="CHROMOSOME-PARTITIONING PROTEIN PARB-RELATED"/>
    <property type="match status" value="1"/>
</dbReference>
<dbReference type="EMBL" id="JAAEDH010000004">
    <property type="protein sequence ID" value="MBR0654526.1"/>
    <property type="molecule type" value="Genomic_DNA"/>
</dbReference>
<evidence type="ECO:0000256" key="1">
    <source>
        <dbReference type="ARBA" id="ARBA00006594"/>
    </source>
</evidence>
<keyword evidence="8" id="KW-1185">Reference proteome</keyword>
<dbReference type="PIRSF" id="PIRSF036758">
    <property type="entry name" value="Aden_M_ParB"/>
    <property type="match status" value="1"/>
</dbReference>
<dbReference type="InterPro" id="IPR029063">
    <property type="entry name" value="SAM-dependent_MTases_sf"/>
</dbReference>
<evidence type="ECO:0000256" key="4">
    <source>
        <dbReference type="ARBA" id="ARBA00047942"/>
    </source>
</evidence>
<protein>
    <recommendedName>
        <fullName evidence="5">Methyltransferase</fullName>
        <ecNumber evidence="5">2.1.1.-</ecNumber>
    </recommendedName>
</protein>
<keyword evidence="2" id="KW-0489">Methyltransferase</keyword>
<dbReference type="AlphaFoldDB" id="A0AAF1JVC4"/>